<proteinExistence type="inferred from homology"/>
<feature type="domain" description="Glycoside hydrolase family 2 catalytic" evidence="5">
    <location>
        <begin position="345"/>
        <end position="552"/>
    </location>
</feature>
<keyword evidence="2" id="KW-0378">Hydrolase</keyword>
<evidence type="ECO:0000259" key="5">
    <source>
        <dbReference type="Pfam" id="PF02836"/>
    </source>
</evidence>
<evidence type="ECO:0000256" key="1">
    <source>
        <dbReference type="ARBA" id="ARBA00007401"/>
    </source>
</evidence>
<dbReference type="Pfam" id="PF02837">
    <property type="entry name" value="Glyco_hydro_2_N"/>
    <property type="match status" value="1"/>
</dbReference>
<evidence type="ECO:0000256" key="3">
    <source>
        <dbReference type="ARBA" id="ARBA00023295"/>
    </source>
</evidence>
<dbReference type="InterPro" id="IPR013783">
    <property type="entry name" value="Ig-like_fold"/>
</dbReference>
<dbReference type="Gene3D" id="2.60.40.10">
    <property type="entry name" value="Immunoglobulins"/>
    <property type="match status" value="1"/>
</dbReference>
<dbReference type="Proteomes" id="UP000241848">
    <property type="component" value="Unassembled WGS sequence"/>
</dbReference>
<protein>
    <submittedName>
        <fullName evidence="7">Uncharacterized protein</fullName>
    </submittedName>
</protein>
<dbReference type="Pfam" id="PF00703">
    <property type="entry name" value="Glyco_hydro_2"/>
    <property type="match status" value="1"/>
</dbReference>
<dbReference type="PROSITE" id="PS51318">
    <property type="entry name" value="TAT"/>
    <property type="match status" value="1"/>
</dbReference>
<evidence type="ECO:0000313" key="7">
    <source>
        <dbReference type="EMBL" id="PSR20952.1"/>
    </source>
</evidence>
<organism evidence="7 8">
    <name type="scientific">Sulfobacillus acidophilus</name>
    <dbReference type="NCBI Taxonomy" id="53633"/>
    <lineage>
        <taxon>Bacteria</taxon>
        <taxon>Bacillati</taxon>
        <taxon>Bacillota</taxon>
        <taxon>Clostridia</taxon>
        <taxon>Eubacteriales</taxon>
        <taxon>Clostridiales Family XVII. Incertae Sedis</taxon>
        <taxon>Sulfobacillus</taxon>
    </lineage>
</organism>
<evidence type="ECO:0000256" key="2">
    <source>
        <dbReference type="ARBA" id="ARBA00022801"/>
    </source>
</evidence>
<evidence type="ECO:0000259" key="6">
    <source>
        <dbReference type="Pfam" id="PF02837"/>
    </source>
</evidence>
<dbReference type="GO" id="GO:0005975">
    <property type="term" value="P:carbohydrate metabolic process"/>
    <property type="evidence" value="ECO:0007669"/>
    <property type="project" value="InterPro"/>
</dbReference>
<evidence type="ECO:0000259" key="4">
    <source>
        <dbReference type="Pfam" id="PF00703"/>
    </source>
</evidence>
<dbReference type="InterPro" id="IPR008979">
    <property type="entry name" value="Galactose-bd-like_sf"/>
</dbReference>
<dbReference type="InterPro" id="IPR051913">
    <property type="entry name" value="GH2_Domain-Containing"/>
</dbReference>
<dbReference type="InterPro" id="IPR006104">
    <property type="entry name" value="Glyco_hydro_2_N"/>
</dbReference>
<dbReference type="Gene3D" id="3.20.20.80">
    <property type="entry name" value="Glycosidases"/>
    <property type="match status" value="1"/>
</dbReference>
<sequence>MSRGRHAKLSRWGRWRLNRSHRFTRRRFLIGAAAFMALISAGSASHWLPALAGNPSRTKPGQTRRLLNGVWDFQPASYPLGDAPLSGQWAKIRVPSEWNMTAPPNFATSWGAYDIWETPAAWDEVDAAWYRTYFKLPSHPNGLLKIRFDAVNFAAFVYVNGHLVGEHYGGTVPFTVDATEWVHPGVNTLWVAVAGPKAIRTPGGFPYPMGSWWGQLCGGIWQDVWLIEQDPLEISDLRLQTSTRRQRLSLQGELSNHGPQREATLITLSVWDGSQLVFRQDHHLTIPPGTRAAISWTQTWPDAHWWNADDPYLYYATIDVRVDNRVRESVSLRFGFREVWVAGDRLYLNGQPLRLFGDEWHYFGSLENNRQYAHTWYRMAKAAHVNYIRLHAMPYPPLFYDVADEVGMLIVAESAIYGSSKNLDLTDPAFWVHAKEHLIARVRRDRHHPSIILWSAENEVLLAYGLTWVNDVAALKQPILSQDRTRPIYFEGDGDPDGVADLISWHYPLEITTAPALPHSFYAFARGGSQYTRWKRQKPLMISEFGLMWKAGPKLLSVVTGNAPFHDIEGLWSANAMITRAQIEGFRAAGVTGVTPWNLVWYGNQPLPYAHIRWRYPSLNTRGPKPLRVGRYADTLNPGWTTKLPAWRPNALHQAISQSFRARAAFNRQWGMHAFAQSTLQRTITVHNDTADAAAFTLTWRWTGGGQQRQAHVRLQLEPLGRQNVDALLPLPAVSTPTEGTWEIVLAGEDGSPLVQTSRPLILFPHLAPIRGTVQVVVPAYHTVQSLRQQGLTVVRWDGSSVDAPIIVGENTLPNAALWNTLLQAAARNAHILVLSQPPRWSNASGFSVDLMPVTRTFVQAPHNPILHDLTDDDLSWWEGPGETVAPGLLNFPDSAQVFILANGGEAMANASLVRWIPMSGAGPIWFCQYPIVSRIAQEPLAQRLLARLVPAVAQPVTERALACWGTALGTWFGTTPTDSIPSTSDLLLIDLADPVVQGRVANSLSSLRAWVAAGGRLWLHGGSIKPALVRSLTGQAAQAVQVPSRLGQGALNLGQSALTDGISNAVLDWSSPTGEPVLVTHAWRNVPASAQLINTVTVNWQDYHKPEQIKTASVLMSGGWPTATVVWASALQKGTIVIDELQWDNSTSLASTLRNRILAALSTV</sequence>
<comment type="caution">
    <text evidence="7">The sequence shown here is derived from an EMBL/GenBank/DDBJ whole genome shotgun (WGS) entry which is preliminary data.</text>
</comment>
<dbReference type="SUPFAM" id="SSF51445">
    <property type="entry name" value="(Trans)glycosidases"/>
    <property type="match status" value="1"/>
</dbReference>
<dbReference type="InterPro" id="IPR006103">
    <property type="entry name" value="Glyco_hydro_2_cat"/>
</dbReference>
<dbReference type="PANTHER" id="PTHR42732">
    <property type="entry name" value="BETA-GALACTOSIDASE"/>
    <property type="match status" value="1"/>
</dbReference>
<dbReference type="AlphaFoldDB" id="A0A2T2WFC8"/>
<dbReference type="SUPFAM" id="SSF49303">
    <property type="entry name" value="beta-Galactosidase/glucuronidase domain"/>
    <property type="match status" value="1"/>
</dbReference>
<dbReference type="Gene3D" id="2.60.120.260">
    <property type="entry name" value="Galactose-binding domain-like"/>
    <property type="match status" value="1"/>
</dbReference>
<gene>
    <name evidence="7" type="ORF">C7B45_12710</name>
</gene>
<reference evidence="7 8" key="1">
    <citation type="journal article" date="2014" name="BMC Genomics">
        <title>Comparison of environmental and isolate Sulfobacillus genomes reveals diverse carbon, sulfur, nitrogen, and hydrogen metabolisms.</title>
        <authorList>
            <person name="Justice N.B."/>
            <person name="Norman A."/>
            <person name="Brown C.T."/>
            <person name="Singh A."/>
            <person name="Thomas B.C."/>
            <person name="Banfield J.F."/>
        </authorList>
    </citation>
    <scope>NUCLEOTIDE SEQUENCE [LARGE SCALE GENOMIC DNA]</scope>
    <source>
        <strain evidence="7">AMDSBA3</strain>
    </source>
</reference>
<accession>A0A2T2WFC8</accession>
<dbReference type="SUPFAM" id="SSF49785">
    <property type="entry name" value="Galactose-binding domain-like"/>
    <property type="match status" value="1"/>
</dbReference>
<dbReference type="InterPro" id="IPR006102">
    <property type="entry name" value="Ig-like_GH2"/>
</dbReference>
<dbReference type="EMBL" id="PXYV01000046">
    <property type="protein sequence ID" value="PSR20952.1"/>
    <property type="molecule type" value="Genomic_DNA"/>
</dbReference>
<feature type="domain" description="Glycoside hydrolase family 2 immunoglobulin-like beta-sandwich" evidence="4">
    <location>
        <begin position="234"/>
        <end position="337"/>
    </location>
</feature>
<comment type="similarity">
    <text evidence="1">Belongs to the glycosyl hydrolase 2 family.</text>
</comment>
<dbReference type="InterPro" id="IPR017853">
    <property type="entry name" value="GH"/>
</dbReference>
<dbReference type="InterPro" id="IPR006311">
    <property type="entry name" value="TAT_signal"/>
</dbReference>
<dbReference type="Pfam" id="PF02836">
    <property type="entry name" value="Glyco_hydro_2_C"/>
    <property type="match status" value="1"/>
</dbReference>
<dbReference type="PANTHER" id="PTHR42732:SF1">
    <property type="entry name" value="BETA-MANNOSIDASE"/>
    <property type="match status" value="1"/>
</dbReference>
<keyword evidence="3" id="KW-0326">Glycosidase</keyword>
<evidence type="ECO:0000313" key="8">
    <source>
        <dbReference type="Proteomes" id="UP000241848"/>
    </source>
</evidence>
<dbReference type="InterPro" id="IPR036156">
    <property type="entry name" value="Beta-gal/glucu_dom_sf"/>
</dbReference>
<feature type="domain" description="Glycosyl hydrolases family 2 sugar binding" evidence="6">
    <location>
        <begin position="67"/>
        <end position="193"/>
    </location>
</feature>
<name>A0A2T2WFC8_9FIRM</name>
<dbReference type="GO" id="GO:0004553">
    <property type="term" value="F:hydrolase activity, hydrolyzing O-glycosyl compounds"/>
    <property type="evidence" value="ECO:0007669"/>
    <property type="project" value="InterPro"/>
</dbReference>